<evidence type="ECO:0000256" key="6">
    <source>
        <dbReference type="ARBA" id="ARBA00045675"/>
    </source>
</evidence>
<dbReference type="GO" id="GO:0003677">
    <property type="term" value="F:DNA binding"/>
    <property type="evidence" value="ECO:0007669"/>
    <property type="project" value="UniProtKB-KW"/>
</dbReference>
<comment type="subcellular location">
    <subcellularLocation>
        <location evidence="1">Nucleus</location>
    </subcellularLocation>
</comment>
<comment type="subunit">
    <text evidence="7">Monomer and homodimer. A minor proportion may form homotrimers. Interacts with ZNF541. Interacts with the terminal deoxynucleotidyltransferase DNTT. Interacts with TRERF1. Identified in a histone deacetylase complex that contains DNTTIP1, HDAC1 and MIDEAS; this complex assembles into a tetramer that contains four copies of each protein chain. Component of a histone deacetylase complex containing DNTTIP1, ZNF541, HDAC1 and HDAC2. Identified in a complex with KCTD19, HDAC1, HDAC2 and ZNF541.</text>
</comment>
<evidence type="ECO:0000259" key="10">
    <source>
        <dbReference type="Pfam" id="PF21229"/>
    </source>
</evidence>
<dbReference type="InterPro" id="IPR041384">
    <property type="entry name" value="DNTTIP1_dimer"/>
</dbReference>
<evidence type="ECO:0000256" key="4">
    <source>
        <dbReference type="ARBA" id="ARBA00023242"/>
    </source>
</evidence>
<dbReference type="KEGG" id="pmrn:116947133"/>
<evidence type="ECO:0000256" key="2">
    <source>
        <dbReference type="ARBA" id="ARBA00017439"/>
    </source>
</evidence>
<dbReference type="Proteomes" id="UP001318040">
    <property type="component" value="Chromosome 29"/>
</dbReference>
<evidence type="ECO:0000313" key="12">
    <source>
        <dbReference type="RefSeq" id="XP_032818454.1"/>
    </source>
</evidence>
<evidence type="ECO:0000256" key="3">
    <source>
        <dbReference type="ARBA" id="ARBA00023125"/>
    </source>
</evidence>
<evidence type="ECO:0000256" key="1">
    <source>
        <dbReference type="ARBA" id="ARBA00004123"/>
    </source>
</evidence>
<dbReference type="PANTHER" id="PTHR23399:SF2">
    <property type="entry name" value="DEOXYNUCLEOTIDYLTRANSFERASE TERMINAL-INTERACTING PROTEIN 1"/>
    <property type="match status" value="1"/>
</dbReference>
<name>A0AAJ7TIG3_PETMA</name>
<evidence type="ECO:0000256" key="5">
    <source>
        <dbReference type="ARBA" id="ARBA00030157"/>
    </source>
</evidence>
<dbReference type="GO" id="GO:0031491">
    <property type="term" value="F:nucleosome binding"/>
    <property type="evidence" value="ECO:0007669"/>
    <property type="project" value="TreeGrafter"/>
</dbReference>
<evidence type="ECO:0000313" key="11">
    <source>
        <dbReference type="Proteomes" id="UP001318040"/>
    </source>
</evidence>
<evidence type="ECO:0000256" key="7">
    <source>
        <dbReference type="ARBA" id="ARBA00047129"/>
    </source>
</evidence>
<proteinExistence type="predicted"/>
<feature type="region of interest" description="Disordered" evidence="8">
    <location>
        <begin position="115"/>
        <end position="191"/>
    </location>
</feature>
<gene>
    <name evidence="12" type="primary">DNTTIP1</name>
</gene>
<dbReference type="InterPro" id="IPR049121">
    <property type="entry name" value="TdIF1_C"/>
</dbReference>
<dbReference type="AlphaFoldDB" id="A0AAJ7TIG3"/>
<dbReference type="Pfam" id="PF21229">
    <property type="entry name" value="TdIF1_2nd"/>
    <property type="match status" value="1"/>
</dbReference>
<evidence type="ECO:0000256" key="8">
    <source>
        <dbReference type="SAM" id="MobiDB-lite"/>
    </source>
</evidence>
<dbReference type="RefSeq" id="XP_032818454.1">
    <property type="nucleotide sequence ID" value="XM_032962563.1"/>
</dbReference>
<organism evidence="11 12">
    <name type="scientific">Petromyzon marinus</name>
    <name type="common">Sea lamprey</name>
    <dbReference type="NCBI Taxonomy" id="7757"/>
    <lineage>
        <taxon>Eukaryota</taxon>
        <taxon>Metazoa</taxon>
        <taxon>Chordata</taxon>
        <taxon>Craniata</taxon>
        <taxon>Vertebrata</taxon>
        <taxon>Cyclostomata</taxon>
        <taxon>Hyperoartia</taxon>
        <taxon>Petromyzontiformes</taxon>
        <taxon>Petromyzontidae</taxon>
        <taxon>Petromyzon</taxon>
    </lineage>
</organism>
<comment type="function">
    <text evidence="6">Increases DNTT terminal deoxynucleotidyltransferase activity (in vitro). Also acts as a transcriptional regulator, binding to the consensus sequence 5'-GNTGCATG-3' following an AT-tract. Associates with RAB20 promoter and positively regulates its transcription. Binds DNA and nucleosomes; may recruit HDAC1 complexes to nucleosomes or naked DNA.</text>
</comment>
<reference evidence="12" key="1">
    <citation type="submission" date="2025-08" db="UniProtKB">
        <authorList>
            <consortium name="RefSeq"/>
        </authorList>
    </citation>
    <scope>IDENTIFICATION</scope>
    <source>
        <tissue evidence="12">Sperm</tissue>
    </source>
</reference>
<dbReference type="Pfam" id="PF18192">
    <property type="entry name" value="DNTTIP1_dimer"/>
    <property type="match status" value="1"/>
</dbReference>
<keyword evidence="3" id="KW-0238">DNA-binding</keyword>
<dbReference type="PANTHER" id="PTHR23399">
    <property type="entry name" value="DEOXYNUCLEOTIDYLTRANSFERASE TERMINAL-INTERACTING PROTEIN 1"/>
    <property type="match status" value="1"/>
</dbReference>
<dbReference type="InterPro" id="IPR026064">
    <property type="entry name" value="TdIF1"/>
</dbReference>
<keyword evidence="4" id="KW-0539">Nucleus</keyword>
<feature type="compositionally biased region" description="Basic and acidic residues" evidence="8">
    <location>
        <begin position="178"/>
        <end position="191"/>
    </location>
</feature>
<accession>A0AAJ7TIG3</accession>
<dbReference type="CTD" id="116092"/>
<dbReference type="GeneID" id="116947133"/>
<feature type="domain" description="DNTTIP1 dimerisation" evidence="9">
    <location>
        <begin position="49"/>
        <end position="114"/>
    </location>
</feature>
<protein>
    <recommendedName>
        <fullName evidence="2">Deoxynucleotidyltransferase terminal-interacting protein 1</fullName>
    </recommendedName>
    <alternativeName>
        <fullName evidence="5">Terminal deoxynucleotidyltransferase-interacting factor 1</fullName>
    </alternativeName>
</protein>
<sequence>MHPVEDTASTEQKTSFEKKPWNIMIKHRQIARRGRRSQIGLSFTEPATSMELLRIVLQPYINNDIRAVLNKYSHFVQKAAQNVRDNVGEGVDAAHLVRDTIRNCLEQAKMMYQEPGKVSVKHQQHHQESTAAKRPKLSNDVQESVKSESAPRKRKGRPPSHFTSYERKAPSTSVSKIKPNEPVRKEGPKWDSSRLVESTTFVLGSRANKALGMGGTRGRIYIKHPGVFKYAADTQDKHWLAERHHMPATGGKMAYLLLEQDIRELVESDEYRNCPELLPDEIKPFSVPVWMLDKMGRCMEAARTDRD</sequence>
<feature type="domain" description="TdIF1 C-terminal" evidence="10">
    <location>
        <begin position="199"/>
        <end position="295"/>
    </location>
</feature>
<keyword evidence="11" id="KW-1185">Reference proteome</keyword>
<evidence type="ECO:0000259" key="9">
    <source>
        <dbReference type="Pfam" id="PF18192"/>
    </source>
</evidence>
<dbReference type="GO" id="GO:0005634">
    <property type="term" value="C:nucleus"/>
    <property type="evidence" value="ECO:0007669"/>
    <property type="project" value="UniProtKB-SubCell"/>
</dbReference>